<dbReference type="EMBL" id="CAWYQH010000108">
    <property type="protein sequence ID" value="CAK8688537.1"/>
    <property type="molecule type" value="Genomic_DNA"/>
</dbReference>
<dbReference type="InterPro" id="IPR001611">
    <property type="entry name" value="Leu-rich_rpt"/>
</dbReference>
<sequence length="151" mass="17143">MIINFLIIKPEIAECDKVIFFDNAEANCMKKLNLSSNNLGDDGASHISTCLSKIEKLHIGWCEISASGIESISDAISKLPEPEVLHKKSHHPVRVFKFIFYAEANRLRMLSETNTDFTAAHQRLIEKCLAFPFPRKVVQQTFSCNESKWSE</sequence>
<dbReference type="Pfam" id="PF13516">
    <property type="entry name" value="LRR_6"/>
    <property type="match status" value="2"/>
</dbReference>
<organism evidence="1 2">
    <name type="scientific">Clavelina lepadiformis</name>
    <name type="common">Light-bulb sea squirt</name>
    <name type="synonym">Ascidia lepadiformis</name>
    <dbReference type="NCBI Taxonomy" id="159417"/>
    <lineage>
        <taxon>Eukaryota</taxon>
        <taxon>Metazoa</taxon>
        <taxon>Chordata</taxon>
        <taxon>Tunicata</taxon>
        <taxon>Ascidiacea</taxon>
        <taxon>Aplousobranchia</taxon>
        <taxon>Clavelinidae</taxon>
        <taxon>Clavelina</taxon>
    </lineage>
</organism>
<dbReference type="InterPro" id="IPR032675">
    <property type="entry name" value="LRR_dom_sf"/>
</dbReference>
<protein>
    <submittedName>
        <fullName evidence="1">Uncharacterized protein</fullName>
    </submittedName>
</protein>
<accession>A0ABP0G9R0</accession>
<evidence type="ECO:0000313" key="2">
    <source>
        <dbReference type="Proteomes" id="UP001642483"/>
    </source>
</evidence>
<dbReference type="SUPFAM" id="SSF52047">
    <property type="entry name" value="RNI-like"/>
    <property type="match status" value="1"/>
</dbReference>
<reference evidence="1 2" key="1">
    <citation type="submission" date="2024-02" db="EMBL/GenBank/DDBJ databases">
        <authorList>
            <person name="Daric V."/>
            <person name="Darras S."/>
        </authorList>
    </citation>
    <scope>NUCLEOTIDE SEQUENCE [LARGE SCALE GENOMIC DNA]</scope>
</reference>
<evidence type="ECO:0000313" key="1">
    <source>
        <dbReference type="EMBL" id="CAK8688537.1"/>
    </source>
</evidence>
<name>A0ABP0G9R0_CLALP</name>
<keyword evidence="2" id="KW-1185">Reference proteome</keyword>
<proteinExistence type="predicted"/>
<dbReference type="Proteomes" id="UP001642483">
    <property type="component" value="Unassembled WGS sequence"/>
</dbReference>
<gene>
    <name evidence="1" type="ORF">CVLEPA_LOCUS20539</name>
</gene>
<comment type="caution">
    <text evidence="1">The sequence shown here is derived from an EMBL/GenBank/DDBJ whole genome shotgun (WGS) entry which is preliminary data.</text>
</comment>
<dbReference type="Gene3D" id="3.80.10.10">
    <property type="entry name" value="Ribonuclease Inhibitor"/>
    <property type="match status" value="1"/>
</dbReference>